<accession>A0A563F0G8</accession>
<dbReference type="GO" id="GO:0005886">
    <property type="term" value="C:plasma membrane"/>
    <property type="evidence" value="ECO:0007669"/>
    <property type="project" value="UniProtKB-SubCell"/>
</dbReference>
<dbReference type="SUPFAM" id="SSF103473">
    <property type="entry name" value="MFS general substrate transporter"/>
    <property type="match status" value="1"/>
</dbReference>
<keyword evidence="4 7" id="KW-0812">Transmembrane</keyword>
<keyword evidence="10" id="KW-1185">Reference proteome</keyword>
<proteinExistence type="predicted"/>
<feature type="transmembrane region" description="Helical" evidence="7">
    <location>
        <begin position="47"/>
        <end position="68"/>
    </location>
</feature>
<keyword evidence="2" id="KW-0813">Transport</keyword>
<feature type="transmembrane region" description="Helical" evidence="7">
    <location>
        <begin position="104"/>
        <end position="124"/>
    </location>
</feature>
<feature type="transmembrane region" description="Helical" evidence="7">
    <location>
        <begin position="145"/>
        <end position="167"/>
    </location>
</feature>
<dbReference type="InterPro" id="IPR036259">
    <property type="entry name" value="MFS_trans_sf"/>
</dbReference>
<keyword evidence="6 7" id="KW-0472">Membrane</keyword>
<gene>
    <name evidence="9" type="ORF">FKR81_04745</name>
</gene>
<comment type="caution">
    <text evidence="9">The sequence shown here is derived from an EMBL/GenBank/DDBJ whole genome shotgun (WGS) entry which is preliminary data.</text>
</comment>
<dbReference type="OrthoDB" id="8953821at2"/>
<dbReference type="InterPro" id="IPR020846">
    <property type="entry name" value="MFS_dom"/>
</dbReference>
<feature type="domain" description="Major facilitator superfamily (MFS) profile" evidence="8">
    <location>
        <begin position="7"/>
        <end position="411"/>
    </location>
</feature>
<evidence type="ECO:0000313" key="10">
    <source>
        <dbReference type="Proteomes" id="UP000316639"/>
    </source>
</evidence>
<dbReference type="PANTHER" id="PTHR43045">
    <property type="entry name" value="SHIKIMATE TRANSPORTER"/>
    <property type="match status" value="1"/>
</dbReference>
<name>A0A563F0G8_9PSEU</name>
<reference evidence="9 10" key="1">
    <citation type="submission" date="2019-07" db="EMBL/GenBank/DDBJ databases">
        <title>Lentzea xizangensis sp. nov., isolated from Qinghai-Tibetan Plateau Soils.</title>
        <authorList>
            <person name="Huang J."/>
        </authorList>
    </citation>
    <scope>NUCLEOTIDE SEQUENCE [LARGE SCALE GENOMIC DNA]</scope>
    <source>
        <strain evidence="9 10">FXJ1.1311</strain>
    </source>
</reference>
<feature type="transmembrane region" description="Helical" evidence="7">
    <location>
        <begin position="264"/>
        <end position="283"/>
    </location>
</feature>
<evidence type="ECO:0000313" key="9">
    <source>
        <dbReference type="EMBL" id="TWP53282.1"/>
    </source>
</evidence>
<comment type="subcellular location">
    <subcellularLocation>
        <location evidence="1">Cell membrane</location>
        <topology evidence="1">Multi-pass membrane protein</topology>
    </subcellularLocation>
</comment>
<dbReference type="AlphaFoldDB" id="A0A563F0G8"/>
<dbReference type="EMBL" id="VOBR01000003">
    <property type="protein sequence ID" value="TWP53282.1"/>
    <property type="molecule type" value="Genomic_DNA"/>
</dbReference>
<feature type="transmembrane region" description="Helical" evidence="7">
    <location>
        <begin position="383"/>
        <end position="404"/>
    </location>
</feature>
<evidence type="ECO:0000256" key="5">
    <source>
        <dbReference type="ARBA" id="ARBA00022989"/>
    </source>
</evidence>
<dbReference type="PROSITE" id="PS50850">
    <property type="entry name" value="MFS"/>
    <property type="match status" value="1"/>
</dbReference>
<feature type="transmembrane region" description="Helical" evidence="7">
    <location>
        <begin position="229"/>
        <end position="252"/>
    </location>
</feature>
<evidence type="ECO:0000259" key="8">
    <source>
        <dbReference type="PROSITE" id="PS50850"/>
    </source>
</evidence>
<feature type="transmembrane region" description="Helical" evidence="7">
    <location>
        <begin position="80"/>
        <end position="98"/>
    </location>
</feature>
<keyword evidence="5 7" id="KW-1133">Transmembrane helix</keyword>
<evidence type="ECO:0000256" key="1">
    <source>
        <dbReference type="ARBA" id="ARBA00004651"/>
    </source>
</evidence>
<dbReference type="RefSeq" id="WP_146349693.1">
    <property type="nucleotide sequence ID" value="NZ_VOBR01000003.1"/>
</dbReference>
<dbReference type="CDD" id="cd17369">
    <property type="entry name" value="MFS_ShiA_like"/>
    <property type="match status" value="1"/>
</dbReference>
<protein>
    <submittedName>
        <fullName evidence="9">MHS family MFS transporter</fullName>
    </submittedName>
</protein>
<dbReference type="InterPro" id="IPR011701">
    <property type="entry name" value="MFS"/>
</dbReference>
<dbReference type="Gene3D" id="1.20.1250.20">
    <property type="entry name" value="MFS general substrate transporter like domains"/>
    <property type="match status" value="1"/>
</dbReference>
<feature type="transmembrane region" description="Helical" evidence="7">
    <location>
        <begin position="179"/>
        <end position="200"/>
    </location>
</feature>
<evidence type="ECO:0000256" key="2">
    <source>
        <dbReference type="ARBA" id="ARBA00022448"/>
    </source>
</evidence>
<evidence type="ECO:0000256" key="3">
    <source>
        <dbReference type="ARBA" id="ARBA00022475"/>
    </source>
</evidence>
<dbReference type="GO" id="GO:0022857">
    <property type="term" value="F:transmembrane transporter activity"/>
    <property type="evidence" value="ECO:0007669"/>
    <property type="project" value="InterPro"/>
</dbReference>
<dbReference type="Proteomes" id="UP000316639">
    <property type="component" value="Unassembled WGS sequence"/>
</dbReference>
<evidence type="ECO:0000256" key="7">
    <source>
        <dbReference type="SAM" id="Phobius"/>
    </source>
</evidence>
<keyword evidence="3" id="KW-1003">Cell membrane</keyword>
<sequence length="427" mass="45805">MTGVRKAAVASSVGNAVELYDFLLYGTASALVFDKIFFPQFDSRVGVLLAFLTFGAGFFARPLGGVVIGHFGDRVGRRTMLVITLSATGLATALIGVLPTYASAGIAAPLMLVALRVLQGFFMGGEQGGASLMAVEHAPPGRRGWYGSWVFIGSPVGLILANVAMFLATRWSGPDFLVWGWRIPFLFSIVLVGIGLYVRLRVDESPLFEREEAVKLPVARVLRESWRRVLLAAGVNFGFQIFIFVLSAWLISYGRRELSVPANTMLMATVIGSLGQALTVPLFARLSDRIGRLPVMLGGAIFIGVFAFPMFWLLDARYVVLAMVLGFVGSGALFGPTAAYYAELFATRVRYTGVALSYQLGAVLGGGLSPFVAQWLLGFKLGAWPIAVYLIFGAAVSVACLLTIGSTHEVEPARGESDRQPLTPAEA</sequence>
<feature type="transmembrane region" description="Helical" evidence="7">
    <location>
        <begin position="320"/>
        <end position="342"/>
    </location>
</feature>
<evidence type="ECO:0000256" key="4">
    <source>
        <dbReference type="ARBA" id="ARBA00022692"/>
    </source>
</evidence>
<organism evidence="9 10">
    <name type="scientific">Lentzea tibetensis</name>
    <dbReference type="NCBI Taxonomy" id="2591470"/>
    <lineage>
        <taxon>Bacteria</taxon>
        <taxon>Bacillati</taxon>
        <taxon>Actinomycetota</taxon>
        <taxon>Actinomycetes</taxon>
        <taxon>Pseudonocardiales</taxon>
        <taxon>Pseudonocardiaceae</taxon>
        <taxon>Lentzea</taxon>
    </lineage>
</organism>
<feature type="transmembrane region" description="Helical" evidence="7">
    <location>
        <begin position="354"/>
        <end position="377"/>
    </location>
</feature>
<feature type="transmembrane region" description="Helical" evidence="7">
    <location>
        <begin position="295"/>
        <end position="314"/>
    </location>
</feature>
<dbReference type="Pfam" id="PF07690">
    <property type="entry name" value="MFS_1"/>
    <property type="match status" value="1"/>
</dbReference>
<dbReference type="PANTHER" id="PTHR43045:SF1">
    <property type="entry name" value="SHIKIMATE TRANSPORTER"/>
    <property type="match status" value="1"/>
</dbReference>
<evidence type="ECO:0000256" key="6">
    <source>
        <dbReference type="ARBA" id="ARBA00023136"/>
    </source>
</evidence>